<evidence type="ECO:0000256" key="6">
    <source>
        <dbReference type="SAM" id="MobiDB-lite"/>
    </source>
</evidence>
<accession>A0AAJ0U2W9</accession>
<keyword evidence="2 5" id="KW-0694">RNA-binding</keyword>
<dbReference type="InterPro" id="IPR011035">
    <property type="entry name" value="Ribosomal_bL25/Gln-tRNA_synth"/>
</dbReference>
<sequence>MSEVYEVPAQPRSDTGKGASRRLRRRGLVPGIVYGGNSEPEMISVPHNELERQLEYEAFYSSLLDLKLDDKTTKVVLKDLQRHPAKPFLLHVDFLRVSRGDKLRLTIPIHFVNEETCPGVKMGGKVSHNVTEIEVSCLPGDLPEYLTVDMSQMDMGDVVHVSELQLPEKVELTHSLDPETPVVSIYSPQAESSTSEEGAGDEADDTAPEGGAG</sequence>
<dbReference type="NCBIfam" id="NF004130">
    <property type="entry name" value="PRK05618.1-5"/>
    <property type="match status" value="1"/>
</dbReference>
<dbReference type="CDD" id="cd00495">
    <property type="entry name" value="Ribosomal_L25_TL5_CTC"/>
    <property type="match status" value="1"/>
</dbReference>
<dbReference type="RefSeq" id="WP_200345464.1">
    <property type="nucleotide sequence ID" value="NZ_NRSJ01000008.1"/>
</dbReference>
<evidence type="ECO:0000256" key="5">
    <source>
        <dbReference type="HAMAP-Rule" id="MF_01334"/>
    </source>
</evidence>
<dbReference type="Gene3D" id="2.170.120.20">
    <property type="entry name" value="Ribosomal protein L25, beta domain"/>
    <property type="match status" value="1"/>
</dbReference>
<keyword evidence="10" id="KW-1185">Reference proteome</keyword>
<evidence type="ECO:0000256" key="3">
    <source>
        <dbReference type="ARBA" id="ARBA00022980"/>
    </source>
</evidence>
<dbReference type="EMBL" id="NRSJ01000008">
    <property type="protein sequence ID" value="MBK1704288.1"/>
    <property type="molecule type" value="Genomic_DNA"/>
</dbReference>
<comment type="subunit">
    <text evidence="5">Part of the 50S ribosomal subunit; part of the 5S rRNA/L5/L18/L25 subcomplex. Contacts the 5S rRNA. Binds to the 5S rRNA independently of L5 and L18.</text>
</comment>
<evidence type="ECO:0000313" key="10">
    <source>
        <dbReference type="Proteomes" id="UP001296776"/>
    </source>
</evidence>
<dbReference type="InterPro" id="IPR029751">
    <property type="entry name" value="Ribosomal_L25_dom"/>
</dbReference>
<comment type="similarity">
    <text evidence="5">Belongs to the bacterial ribosomal protein bL25 family. CTC subfamily.</text>
</comment>
<dbReference type="Gene3D" id="2.40.240.10">
    <property type="entry name" value="Ribosomal Protein L25, Chain P"/>
    <property type="match status" value="1"/>
</dbReference>
<dbReference type="InterPro" id="IPR020930">
    <property type="entry name" value="Ribosomal_uL5_bac-type"/>
</dbReference>
<protein>
    <recommendedName>
        <fullName evidence="5">Large ribosomal subunit protein bL25</fullName>
    </recommendedName>
    <alternativeName>
        <fullName evidence="5">General stress protein CTC</fullName>
    </alternativeName>
</protein>
<feature type="domain" description="Large ribosomal subunit protein bL25 L25" evidence="7">
    <location>
        <begin position="9"/>
        <end position="94"/>
    </location>
</feature>
<keyword evidence="4 5" id="KW-0687">Ribonucleoprotein</keyword>
<dbReference type="HAMAP" id="MF_01334">
    <property type="entry name" value="Ribosomal_bL25_CTC"/>
    <property type="match status" value="1"/>
</dbReference>
<keyword evidence="3 5" id="KW-0689">Ribosomal protein</keyword>
<dbReference type="InterPro" id="IPR037121">
    <property type="entry name" value="Ribosomal_bL25_C"/>
</dbReference>
<feature type="compositionally biased region" description="Polar residues" evidence="6">
    <location>
        <begin position="186"/>
        <end position="196"/>
    </location>
</feature>
<comment type="function">
    <text evidence="5">This is one of the proteins that binds to the 5S RNA in the ribosome where it forms part of the central protuberance.</text>
</comment>
<reference evidence="9" key="2">
    <citation type="journal article" date="2020" name="Microorganisms">
        <title>Osmotic Adaptation and Compatible Solute Biosynthesis of Phototrophic Bacteria as Revealed from Genome Analyses.</title>
        <authorList>
            <person name="Imhoff J.F."/>
            <person name="Rahn T."/>
            <person name="Kunzel S."/>
            <person name="Keller A."/>
            <person name="Neulinger S.C."/>
        </authorList>
    </citation>
    <scope>NUCLEOTIDE SEQUENCE</scope>
    <source>
        <strain evidence="9">DSM 11080</strain>
    </source>
</reference>
<dbReference type="HAMAP" id="MF_01336">
    <property type="entry name" value="Ribosomal_bL25"/>
    <property type="match status" value="1"/>
</dbReference>
<feature type="region of interest" description="Disordered" evidence="6">
    <location>
        <begin position="177"/>
        <end position="213"/>
    </location>
</feature>
<dbReference type="NCBIfam" id="NF004128">
    <property type="entry name" value="PRK05618.1-2"/>
    <property type="match status" value="1"/>
</dbReference>
<dbReference type="AlphaFoldDB" id="A0AAJ0U2W9"/>
<gene>
    <name evidence="5" type="primary">rplY</name>
    <name evidence="5" type="synonym">ctc</name>
    <name evidence="9" type="ORF">CKO40_06930</name>
</gene>
<dbReference type="NCBIfam" id="TIGR00731">
    <property type="entry name" value="bL25_bact_ctc"/>
    <property type="match status" value="1"/>
</dbReference>
<proteinExistence type="inferred from homology"/>
<dbReference type="PANTHER" id="PTHR33284">
    <property type="entry name" value="RIBOSOMAL PROTEIN L25/GLN-TRNA SYNTHETASE, ANTI-CODON-BINDING DOMAIN-CONTAINING PROTEIN"/>
    <property type="match status" value="1"/>
</dbReference>
<feature type="domain" description="Large ribosomal subunit protein bL25 beta" evidence="8">
    <location>
        <begin position="102"/>
        <end position="188"/>
    </location>
</feature>
<evidence type="ECO:0000256" key="2">
    <source>
        <dbReference type="ARBA" id="ARBA00022884"/>
    </source>
</evidence>
<dbReference type="PANTHER" id="PTHR33284:SF1">
    <property type="entry name" value="RIBOSOMAL PROTEIN L25_GLN-TRNA SYNTHETASE, ANTI-CODON-BINDING DOMAIN-CONTAINING PROTEIN"/>
    <property type="match status" value="1"/>
</dbReference>
<dbReference type="Pfam" id="PF01386">
    <property type="entry name" value="Ribosomal_L25p"/>
    <property type="match status" value="1"/>
</dbReference>
<keyword evidence="1 5" id="KW-0699">rRNA-binding</keyword>
<evidence type="ECO:0000256" key="1">
    <source>
        <dbReference type="ARBA" id="ARBA00022730"/>
    </source>
</evidence>
<feature type="region of interest" description="Disordered" evidence="6">
    <location>
        <begin position="1"/>
        <end position="21"/>
    </location>
</feature>
<dbReference type="Pfam" id="PF14693">
    <property type="entry name" value="Ribosomal_TL5_C"/>
    <property type="match status" value="1"/>
</dbReference>
<dbReference type="GO" id="GO:0008097">
    <property type="term" value="F:5S rRNA binding"/>
    <property type="evidence" value="ECO:0007669"/>
    <property type="project" value="InterPro"/>
</dbReference>
<dbReference type="InterPro" id="IPR020055">
    <property type="entry name" value="Ribosomal_bL25_short"/>
</dbReference>
<dbReference type="SUPFAM" id="SSF50715">
    <property type="entry name" value="Ribosomal protein L25-like"/>
    <property type="match status" value="1"/>
</dbReference>
<dbReference type="InterPro" id="IPR020056">
    <property type="entry name" value="Rbsml_bL25/Gln-tRNA_synth_N"/>
</dbReference>
<dbReference type="GO" id="GO:0022625">
    <property type="term" value="C:cytosolic large ribosomal subunit"/>
    <property type="evidence" value="ECO:0007669"/>
    <property type="project" value="TreeGrafter"/>
</dbReference>
<name>A0AAJ0U2W9_9GAMM</name>
<dbReference type="InterPro" id="IPR001021">
    <property type="entry name" value="Ribosomal_bL25_long"/>
</dbReference>
<evidence type="ECO:0000259" key="7">
    <source>
        <dbReference type="Pfam" id="PF01386"/>
    </source>
</evidence>
<dbReference type="NCBIfam" id="NF004612">
    <property type="entry name" value="PRK05943.1"/>
    <property type="match status" value="1"/>
</dbReference>
<organism evidence="9 10">
    <name type="scientific">Halochromatium glycolicum</name>
    <dbReference type="NCBI Taxonomy" id="85075"/>
    <lineage>
        <taxon>Bacteria</taxon>
        <taxon>Pseudomonadati</taxon>
        <taxon>Pseudomonadota</taxon>
        <taxon>Gammaproteobacteria</taxon>
        <taxon>Chromatiales</taxon>
        <taxon>Chromatiaceae</taxon>
        <taxon>Halochromatium</taxon>
    </lineage>
</organism>
<dbReference type="GO" id="GO:0003735">
    <property type="term" value="F:structural constituent of ribosome"/>
    <property type="evidence" value="ECO:0007669"/>
    <property type="project" value="InterPro"/>
</dbReference>
<dbReference type="InterPro" id="IPR020057">
    <property type="entry name" value="Ribosomal_bL25_b-dom"/>
</dbReference>
<comment type="caution">
    <text evidence="9">The sequence shown here is derived from an EMBL/GenBank/DDBJ whole genome shotgun (WGS) entry which is preliminary data.</text>
</comment>
<feature type="compositionally biased region" description="Acidic residues" evidence="6">
    <location>
        <begin position="198"/>
        <end position="207"/>
    </location>
</feature>
<evidence type="ECO:0000259" key="8">
    <source>
        <dbReference type="Pfam" id="PF14693"/>
    </source>
</evidence>
<evidence type="ECO:0000256" key="4">
    <source>
        <dbReference type="ARBA" id="ARBA00023274"/>
    </source>
</evidence>
<evidence type="ECO:0000313" key="9">
    <source>
        <dbReference type="EMBL" id="MBK1704288.1"/>
    </source>
</evidence>
<dbReference type="GO" id="GO:0006412">
    <property type="term" value="P:translation"/>
    <property type="evidence" value="ECO:0007669"/>
    <property type="project" value="UniProtKB-UniRule"/>
</dbReference>
<dbReference type="Proteomes" id="UP001296776">
    <property type="component" value="Unassembled WGS sequence"/>
</dbReference>
<reference evidence="9" key="1">
    <citation type="submission" date="2017-08" db="EMBL/GenBank/DDBJ databases">
        <authorList>
            <person name="Imhoff J.F."/>
            <person name="Rahn T."/>
            <person name="Kuenzel S."/>
            <person name="Neulinger S.C."/>
        </authorList>
    </citation>
    <scope>NUCLEOTIDE SEQUENCE</scope>
    <source>
        <strain evidence="9">DSM 11080</strain>
    </source>
</reference>